<organism evidence="2 3">
    <name type="scientific">Priestia iocasae</name>
    <dbReference type="NCBI Taxonomy" id="2291674"/>
    <lineage>
        <taxon>Bacteria</taxon>
        <taxon>Bacillati</taxon>
        <taxon>Bacillota</taxon>
        <taxon>Bacilli</taxon>
        <taxon>Bacillales</taxon>
        <taxon>Bacillaceae</taxon>
        <taxon>Priestia</taxon>
    </lineage>
</organism>
<dbReference type="EMBL" id="JAFBFC010000002">
    <property type="protein sequence ID" value="MBM7702344.1"/>
    <property type="molecule type" value="Genomic_DNA"/>
</dbReference>
<evidence type="ECO:0000313" key="2">
    <source>
        <dbReference type="EMBL" id="MBM7702344.1"/>
    </source>
</evidence>
<gene>
    <name evidence="2" type="ORF">JOC83_001178</name>
</gene>
<evidence type="ECO:0000256" key="1">
    <source>
        <dbReference type="SAM" id="MobiDB-lite"/>
    </source>
</evidence>
<reference evidence="2 3" key="1">
    <citation type="submission" date="2021-01" db="EMBL/GenBank/DDBJ databases">
        <title>Genomic Encyclopedia of Type Strains, Phase IV (KMG-IV): sequencing the most valuable type-strain genomes for metagenomic binning, comparative biology and taxonomic classification.</title>
        <authorList>
            <person name="Goeker M."/>
        </authorList>
    </citation>
    <scope>NUCLEOTIDE SEQUENCE [LARGE SCALE GENOMIC DNA]</scope>
    <source>
        <strain evidence="2 3">DSM 104297</strain>
    </source>
</reference>
<proteinExistence type="predicted"/>
<protein>
    <submittedName>
        <fullName evidence="2">Uncharacterized protein</fullName>
    </submittedName>
</protein>
<evidence type="ECO:0000313" key="3">
    <source>
        <dbReference type="Proteomes" id="UP000809829"/>
    </source>
</evidence>
<accession>A0ABS2QSE3</accession>
<dbReference type="Proteomes" id="UP000809829">
    <property type="component" value="Unassembled WGS sequence"/>
</dbReference>
<name>A0ABS2QSE3_9BACI</name>
<feature type="region of interest" description="Disordered" evidence="1">
    <location>
        <begin position="1"/>
        <end position="32"/>
    </location>
</feature>
<dbReference type="RefSeq" id="WP_205185204.1">
    <property type="nucleotide sequence ID" value="NZ_JAFBFC010000002.1"/>
</dbReference>
<comment type="caution">
    <text evidence="2">The sequence shown here is derived from an EMBL/GenBank/DDBJ whole genome shotgun (WGS) entry which is preliminary data.</text>
</comment>
<sequence length="122" mass="13843">MFDFLNGSNSLQVDTTDQQQNVSGGQLDTNNQMPVSVHSFDHPLMSRGNEHICQHYDPLLHANKFQMERLDLHHVKPHFVEGYVKSDGTVVDGYFRDGNGHGYVRSNPDGILENNLNYEGEK</sequence>
<keyword evidence="3" id="KW-1185">Reference proteome</keyword>